<dbReference type="EMBL" id="BTSX01000003">
    <property type="protein sequence ID" value="GMS91112.1"/>
    <property type="molecule type" value="Genomic_DNA"/>
</dbReference>
<organism evidence="1 2">
    <name type="scientific">Pristionchus entomophagus</name>
    <dbReference type="NCBI Taxonomy" id="358040"/>
    <lineage>
        <taxon>Eukaryota</taxon>
        <taxon>Metazoa</taxon>
        <taxon>Ecdysozoa</taxon>
        <taxon>Nematoda</taxon>
        <taxon>Chromadorea</taxon>
        <taxon>Rhabditida</taxon>
        <taxon>Rhabditina</taxon>
        <taxon>Diplogasteromorpha</taxon>
        <taxon>Diplogasteroidea</taxon>
        <taxon>Neodiplogasteridae</taxon>
        <taxon>Pristionchus</taxon>
    </lineage>
</organism>
<comment type="caution">
    <text evidence="1">The sequence shown here is derived from an EMBL/GenBank/DDBJ whole genome shotgun (WGS) entry which is preliminary data.</text>
</comment>
<feature type="non-terminal residue" evidence="1">
    <location>
        <position position="1"/>
    </location>
</feature>
<reference evidence="1" key="1">
    <citation type="submission" date="2023-10" db="EMBL/GenBank/DDBJ databases">
        <title>Genome assembly of Pristionchus species.</title>
        <authorList>
            <person name="Yoshida K."/>
            <person name="Sommer R.J."/>
        </authorList>
    </citation>
    <scope>NUCLEOTIDE SEQUENCE</scope>
    <source>
        <strain evidence="1">RS0144</strain>
    </source>
</reference>
<name>A0AAV5T9W2_9BILA</name>
<dbReference type="Proteomes" id="UP001432027">
    <property type="component" value="Unassembled WGS sequence"/>
</dbReference>
<protein>
    <recommendedName>
        <fullName evidence="3">Apple domain-containing protein</fullName>
    </recommendedName>
</protein>
<accession>A0AAV5T9W2</accession>
<dbReference type="AlphaFoldDB" id="A0AAV5T9W2"/>
<feature type="non-terminal residue" evidence="1">
    <location>
        <position position="109"/>
    </location>
</feature>
<evidence type="ECO:0000313" key="1">
    <source>
        <dbReference type="EMBL" id="GMS91112.1"/>
    </source>
</evidence>
<proteinExistence type="predicted"/>
<sequence length="109" mass="12947">HSFVHRTYSHESHFSRLRCLQPQNRYASYARRSCKIREGSAICRRFYAVSFVQRNHICEIRTQDRRFDSAGMCSENHREFQDWRTPVACGVRNAVSKISLELFFQLLST</sequence>
<gene>
    <name evidence="1" type="ORF">PENTCL1PPCAC_13287</name>
</gene>
<keyword evidence="2" id="KW-1185">Reference proteome</keyword>
<evidence type="ECO:0008006" key="3">
    <source>
        <dbReference type="Google" id="ProtNLM"/>
    </source>
</evidence>
<evidence type="ECO:0000313" key="2">
    <source>
        <dbReference type="Proteomes" id="UP001432027"/>
    </source>
</evidence>